<dbReference type="AlphaFoldDB" id="A0A8B9AJS5"/>
<organism evidence="2 3">
    <name type="scientific">Phoenix dactylifera</name>
    <name type="common">Date palm</name>
    <dbReference type="NCBI Taxonomy" id="42345"/>
    <lineage>
        <taxon>Eukaryota</taxon>
        <taxon>Viridiplantae</taxon>
        <taxon>Streptophyta</taxon>
        <taxon>Embryophyta</taxon>
        <taxon>Tracheophyta</taxon>
        <taxon>Spermatophyta</taxon>
        <taxon>Magnoliopsida</taxon>
        <taxon>Liliopsida</taxon>
        <taxon>Arecaceae</taxon>
        <taxon>Coryphoideae</taxon>
        <taxon>Phoeniceae</taxon>
        <taxon>Phoenix</taxon>
    </lineage>
</organism>
<reference evidence="3" key="2">
    <citation type="submission" date="2025-08" db="UniProtKB">
        <authorList>
            <consortium name="RefSeq"/>
        </authorList>
    </citation>
    <scope>IDENTIFICATION</scope>
    <source>
        <tissue evidence="3">Young leaves</tissue>
    </source>
</reference>
<sequence length="331" mass="36243">MGAIHPFMVYKGFRRRRHCRRPCRAVSAADAFSSVNRAAPPLCPCRPCRSAFAASARAASCRRRDPPSLEPRFLPPHRAAPLRRRRPRRSRDRPIATTTSSAASFSRSTAATIAESPPPLPSRVTSVRTPPTPSAPLTHPPEPLPPEEPPALFPAVTPLQHLPDFGHHLRRHLPHLLSLSHFPQISSTPSPSHAPAVPPPYHCRPPPAVFLFRREAPSPFPLTPLSPPPVAFLQATIAGFLGPPSTKPLFWPCCHLSSRPQALFQAQTRVFFSPIQQPRKPCAVDAVPQLQLALSGAHFVFETPRADDPGQLHSPQVIGSSSFGLAYLNMF</sequence>
<feature type="compositionally biased region" description="Pro residues" evidence="1">
    <location>
        <begin position="130"/>
        <end position="150"/>
    </location>
</feature>
<evidence type="ECO:0000256" key="1">
    <source>
        <dbReference type="SAM" id="MobiDB-lite"/>
    </source>
</evidence>
<dbReference type="Proteomes" id="UP000228380">
    <property type="component" value="Chromosome 10"/>
</dbReference>
<protein>
    <submittedName>
        <fullName evidence="3">Leucine-rich repeat extensin-like protein 5</fullName>
    </submittedName>
</protein>
<feature type="region of interest" description="Disordered" evidence="1">
    <location>
        <begin position="60"/>
        <end position="150"/>
    </location>
</feature>
<name>A0A8B9AJS5_PHODC</name>
<accession>A0A8B9AJS5</accession>
<feature type="compositionally biased region" description="Low complexity" evidence="1">
    <location>
        <begin position="96"/>
        <end position="112"/>
    </location>
</feature>
<dbReference type="RefSeq" id="XP_038986590.1">
    <property type="nucleotide sequence ID" value="XM_039130662.1"/>
</dbReference>
<dbReference type="KEGG" id="pda:120112094"/>
<evidence type="ECO:0000313" key="2">
    <source>
        <dbReference type="Proteomes" id="UP000228380"/>
    </source>
</evidence>
<proteinExistence type="predicted"/>
<reference evidence="2" key="1">
    <citation type="journal article" date="2019" name="Nat. Commun.">
        <title>Genome-wide association mapping of date palm fruit traits.</title>
        <authorList>
            <person name="Hazzouri K.M."/>
            <person name="Gros-Balthazard M."/>
            <person name="Flowers J.M."/>
            <person name="Copetti D."/>
            <person name="Lemansour A."/>
            <person name="Lebrun M."/>
            <person name="Masmoudi K."/>
            <person name="Ferrand S."/>
            <person name="Dhar M.I."/>
            <person name="Fresquez Z.A."/>
            <person name="Rosas U."/>
            <person name="Zhang J."/>
            <person name="Talag J."/>
            <person name="Lee S."/>
            <person name="Kudrna D."/>
            <person name="Powell R.F."/>
            <person name="Leitch I.J."/>
            <person name="Krueger R.R."/>
            <person name="Wing R.A."/>
            <person name="Amiri K.M.A."/>
            <person name="Purugganan M.D."/>
        </authorList>
    </citation>
    <scope>NUCLEOTIDE SEQUENCE [LARGE SCALE GENOMIC DNA]</scope>
    <source>
        <strain evidence="2">cv. Khalas</strain>
    </source>
</reference>
<keyword evidence="2" id="KW-1185">Reference proteome</keyword>
<feature type="compositionally biased region" description="Basic residues" evidence="1">
    <location>
        <begin position="80"/>
        <end position="91"/>
    </location>
</feature>
<gene>
    <name evidence="3" type="primary">LOC120112094</name>
</gene>
<evidence type="ECO:0000313" key="3">
    <source>
        <dbReference type="RefSeq" id="XP_038986590.1"/>
    </source>
</evidence>
<dbReference type="GeneID" id="120112094"/>